<comment type="function">
    <text evidence="7">Binds directly to 16S ribosomal RNA.</text>
</comment>
<evidence type="ECO:0000256" key="6">
    <source>
        <dbReference type="ARBA" id="ARBA00035136"/>
    </source>
</evidence>
<dbReference type="AlphaFoldDB" id="A0A1F8DPP4"/>
<dbReference type="PANTHER" id="PTHR33398">
    <property type="entry name" value="30S RIBOSOMAL PROTEIN S20"/>
    <property type="match status" value="1"/>
</dbReference>
<accession>A0A1F8DPP4</accession>
<keyword evidence="5 7" id="KW-0687">Ribonucleoprotein</keyword>
<evidence type="ECO:0000313" key="10">
    <source>
        <dbReference type="Proteomes" id="UP000177029"/>
    </source>
</evidence>
<name>A0A1F8DPP4_9BACT</name>
<keyword evidence="2 7" id="KW-0699">rRNA-binding</keyword>
<comment type="similarity">
    <text evidence="1 7">Belongs to the bacterial ribosomal protein bS20 family.</text>
</comment>
<dbReference type="GO" id="GO:0003735">
    <property type="term" value="F:structural constituent of ribosome"/>
    <property type="evidence" value="ECO:0007669"/>
    <property type="project" value="InterPro"/>
</dbReference>
<evidence type="ECO:0000256" key="3">
    <source>
        <dbReference type="ARBA" id="ARBA00022884"/>
    </source>
</evidence>
<dbReference type="InterPro" id="IPR002583">
    <property type="entry name" value="Ribosomal_bS20"/>
</dbReference>
<keyword evidence="3 7" id="KW-0694">RNA-binding</keyword>
<dbReference type="InterPro" id="IPR036510">
    <property type="entry name" value="Ribosomal_bS20_sf"/>
</dbReference>
<evidence type="ECO:0000256" key="4">
    <source>
        <dbReference type="ARBA" id="ARBA00022980"/>
    </source>
</evidence>
<sequence>MPNTKSAIKANRQNIRRRERNLERKTALKSAAKEFKKLAAAQKKDEAAAALTKLYKTADKTSKSNFIHRNKASRIKSRASRLYTKTFTKA</sequence>
<dbReference type="HAMAP" id="MF_00500">
    <property type="entry name" value="Ribosomal_bS20"/>
    <property type="match status" value="1"/>
</dbReference>
<reference evidence="9 10" key="1">
    <citation type="journal article" date="2016" name="Nat. Commun.">
        <title>Thousands of microbial genomes shed light on interconnected biogeochemical processes in an aquifer system.</title>
        <authorList>
            <person name="Anantharaman K."/>
            <person name="Brown C.T."/>
            <person name="Hug L.A."/>
            <person name="Sharon I."/>
            <person name="Castelle C.J."/>
            <person name="Probst A.J."/>
            <person name="Thomas B.C."/>
            <person name="Singh A."/>
            <person name="Wilkins M.J."/>
            <person name="Karaoz U."/>
            <person name="Brodie E.L."/>
            <person name="Williams K.H."/>
            <person name="Hubbard S.S."/>
            <person name="Banfield J.F."/>
        </authorList>
    </citation>
    <scope>NUCLEOTIDE SEQUENCE [LARGE SCALE GENOMIC DNA]</scope>
</reference>
<dbReference type="SUPFAM" id="SSF46992">
    <property type="entry name" value="Ribosomal protein S20"/>
    <property type="match status" value="1"/>
</dbReference>
<evidence type="ECO:0000256" key="2">
    <source>
        <dbReference type="ARBA" id="ARBA00022730"/>
    </source>
</evidence>
<evidence type="ECO:0000313" key="9">
    <source>
        <dbReference type="EMBL" id="OGM90597.1"/>
    </source>
</evidence>
<evidence type="ECO:0000256" key="8">
    <source>
        <dbReference type="SAM" id="MobiDB-lite"/>
    </source>
</evidence>
<protein>
    <recommendedName>
        <fullName evidence="6 7">Small ribosomal subunit protein bS20</fullName>
    </recommendedName>
</protein>
<dbReference type="GO" id="GO:0006412">
    <property type="term" value="P:translation"/>
    <property type="evidence" value="ECO:0007669"/>
    <property type="project" value="UniProtKB-UniRule"/>
</dbReference>
<dbReference type="GO" id="GO:0005829">
    <property type="term" value="C:cytosol"/>
    <property type="evidence" value="ECO:0007669"/>
    <property type="project" value="TreeGrafter"/>
</dbReference>
<dbReference type="NCBIfam" id="TIGR00029">
    <property type="entry name" value="S20"/>
    <property type="match status" value="1"/>
</dbReference>
<keyword evidence="4 7" id="KW-0689">Ribosomal protein</keyword>
<feature type="region of interest" description="Disordered" evidence="8">
    <location>
        <begin position="1"/>
        <end position="25"/>
    </location>
</feature>
<dbReference type="Pfam" id="PF01649">
    <property type="entry name" value="Ribosomal_S20p"/>
    <property type="match status" value="1"/>
</dbReference>
<dbReference type="GO" id="GO:0015935">
    <property type="term" value="C:small ribosomal subunit"/>
    <property type="evidence" value="ECO:0007669"/>
    <property type="project" value="TreeGrafter"/>
</dbReference>
<organism evidence="9 10">
    <name type="scientific">Candidatus Wolfebacteria bacterium RIFCSPHIGHO2_01_FULL_48_22</name>
    <dbReference type="NCBI Taxonomy" id="1802555"/>
    <lineage>
        <taxon>Bacteria</taxon>
        <taxon>Candidatus Wolfeibacteriota</taxon>
    </lineage>
</organism>
<gene>
    <name evidence="7" type="primary">rpsT</name>
    <name evidence="9" type="ORF">A2755_03520</name>
</gene>
<comment type="caution">
    <text evidence="9">The sequence shown here is derived from an EMBL/GenBank/DDBJ whole genome shotgun (WGS) entry which is preliminary data.</text>
</comment>
<proteinExistence type="inferred from homology"/>
<evidence type="ECO:0000256" key="7">
    <source>
        <dbReference type="HAMAP-Rule" id="MF_00500"/>
    </source>
</evidence>
<dbReference type="EMBL" id="MGIP01000019">
    <property type="protein sequence ID" value="OGM90597.1"/>
    <property type="molecule type" value="Genomic_DNA"/>
</dbReference>
<dbReference type="STRING" id="1802555.A2755_03520"/>
<evidence type="ECO:0000256" key="1">
    <source>
        <dbReference type="ARBA" id="ARBA00007634"/>
    </source>
</evidence>
<dbReference type="Gene3D" id="1.20.58.110">
    <property type="entry name" value="Ribosomal protein S20"/>
    <property type="match status" value="1"/>
</dbReference>
<dbReference type="GO" id="GO:0070181">
    <property type="term" value="F:small ribosomal subunit rRNA binding"/>
    <property type="evidence" value="ECO:0007669"/>
    <property type="project" value="TreeGrafter"/>
</dbReference>
<evidence type="ECO:0000256" key="5">
    <source>
        <dbReference type="ARBA" id="ARBA00023274"/>
    </source>
</evidence>
<dbReference type="PANTHER" id="PTHR33398:SF1">
    <property type="entry name" value="SMALL RIBOSOMAL SUBUNIT PROTEIN BS20C"/>
    <property type="match status" value="1"/>
</dbReference>
<dbReference type="Proteomes" id="UP000177029">
    <property type="component" value="Unassembled WGS sequence"/>
</dbReference>